<evidence type="ECO:0000313" key="2">
    <source>
        <dbReference type="EMBL" id="GAA0539304.1"/>
    </source>
</evidence>
<dbReference type="EMBL" id="JBEDNW010000010">
    <property type="protein sequence ID" value="MEZ3168804.1"/>
    <property type="molecule type" value="Genomic_DNA"/>
</dbReference>
<organism evidence="2 4">
    <name type="scientific">Halorubrum ejinorense</name>
    <dbReference type="NCBI Taxonomy" id="425309"/>
    <lineage>
        <taxon>Archaea</taxon>
        <taxon>Methanobacteriati</taxon>
        <taxon>Methanobacteriota</taxon>
        <taxon>Stenosarchaea group</taxon>
        <taxon>Halobacteria</taxon>
        <taxon>Halobacteriales</taxon>
        <taxon>Haloferacaceae</taxon>
        <taxon>Halorubrum</taxon>
    </lineage>
</organism>
<sequence>MTDDTRSPAAALRSLVASAVDADLAALDGQTEVVERANETASGDAVAPVDADLTERLAEVVGDAEAVVAVVPRLDAGLARRLSGVVEAADGDGDAPRDLRVVFTDAASDRLSGPAGPVVRRLLVERGIEAYRHDGESPVTVALADDRAVVGLVDGDGIAALLWSDAPAVREWAAATCGRYLDAAEPVGDD</sequence>
<dbReference type="AlphaFoldDB" id="A0AAV3SS24"/>
<reference evidence="2" key="1">
    <citation type="journal article" date="2014" name="Int. J. Syst. Evol. Microbiol.">
        <title>Complete genome sequence of Corynebacterium casei LMG S-19264T (=DSM 44701T), isolated from a smear-ripened cheese.</title>
        <authorList>
            <consortium name="US DOE Joint Genome Institute (JGI-PGF)"/>
            <person name="Walter F."/>
            <person name="Albersmeier A."/>
            <person name="Kalinowski J."/>
            <person name="Ruckert C."/>
        </authorList>
    </citation>
    <scope>NUCLEOTIDE SEQUENCE</scope>
    <source>
        <strain evidence="2">JCM 14265</strain>
    </source>
</reference>
<comment type="caution">
    <text evidence="2">The sequence shown here is derived from an EMBL/GenBank/DDBJ whole genome shotgun (WGS) entry which is preliminary data.</text>
</comment>
<evidence type="ECO:0000313" key="5">
    <source>
        <dbReference type="Proteomes" id="UP001567571"/>
    </source>
</evidence>
<dbReference type="InterPro" id="IPR013561">
    <property type="entry name" value="FilR1_middle_dom"/>
</dbReference>
<dbReference type="Pfam" id="PF08350">
    <property type="entry name" value="FilR1_middle"/>
    <property type="match status" value="1"/>
</dbReference>
<feature type="domain" description="Methanogenesis regulatory protein FilR1 middle" evidence="1">
    <location>
        <begin position="97"/>
        <end position="182"/>
    </location>
</feature>
<dbReference type="Proteomes" id="UP001501425">
    <property type="component" value="Unassembled WGS sequence"/>
</dbReference>
<reference evidence="3 5" key="3">
    <citation type="submission" date="2024-06" db="EMBL/GenBank/DDBJ databases">
        <title>Halorubrum miltondacostae sp. nov., a potential PHA producer isolated from an inland solar saltern in Rio Maior, Portugal.</title>
        <authorList>
            <person name="Albuquerque L."/>
            <person name="Viver T."/>
            <person name="Barroso C."/>
            <person name="Claudino R."/>
            <person name="Galvan M."/>
            <person name="Simoes G."/>
            <person name="Lobo Da Cunha A."/>
            <person name="Egas C."/>
        </authorList>
    </citation>
    <scope>NUCLEOTIDE SEQUENCE [LARGE SCALE GENOMIC DNA]</scope>
    <source>
        <strain evidence="3 5">DSM 18646</strain>
    </source>
</reference>
<dbReference type="RefSeq" id="WP_343777650.1">
    <property type="nucleotide sequence ID" value="NZ_BAAADQ010000005.1"/>
</dbReference>
<dbReference type="Proteomes" id="UP001567571">
    <property type="component" value="Unassembled WGS sequence"/>
</dbReference>
<protein>
    <recommendedName>
        <fullName evidence="1">Methanogenesis regulatory protein FilR1 middle domain-containing protein</fullName>
    </recommendedName>
</protein>
<reference evidence="2" key="2">
    <citation type="submission" date="2023-12" db="EMBL/GenBank/DDBJ databases">
        <authorList>
            <person name="Sun Q."/>
            <person name="Inoue M."/>
        </authorList>
    </citation>
    <scope>NUCLEOTIDE SEQUENCE</scope>
    <source>
        <strain evidence="2">JCM 14265</strain>
    </source>
</reference>
<gene>
    <name evidence="3" type="ORF">ABNG02_15930</name>
    <name evidence="2" type="ORF">GCM10008994_13030</name>
</gene>
<name>A0AAV3SS24_9EURY</name>
<evidence type="ECO:0000313" key="4">
    <source>
        <dbReference type="Proteomes" id="UP001501425"/>
    </source>
</evidence>
<keyword evidence="5" id="KW-1185">Reference proteome</keyword>
<dbReference type="EMBL" id="BAAADQ010000005">
    <property type="protein sequence ID" value="GAA0539304.1"/>
    <property type="molecule type" value="Genomic_DNA"/>
</dbReference>
<proteinExistence type="predicted"/>
<evidence type="ECO:0000313" key="3">
    <source>
        <dbReference type="EMBL" id="MEZ3168804.1"/>
    </source>
</evidence>
<accession>A0AAV3SS24</accession>
<evidence type="ECO:0000259" key="1">
    <source>
        <dbReference type="Pfam" id="PF08350"/>
    </source>
</evidence>